<evidence type="ECO:0000256" key="1">
    <source>
        <dbReference type="PIRSR" id="PIRSR011396-1"/>
    </source>
</evidence>
<feature type="binding site" evidence="2">
    <location>
        <position position="343"/>
    </location>
    <ligand>
        <name>FAD</name>
        <dbReference type="ChEBI" id="CHEBI:57692"/>
    </ligand>
</feature>
<evidence type="ECO:0000313" key="3">
    <source>
        <dbReference type="EMBL" id="RDV26058.1"/>
    </source>
</evidence>
<name>A0A3D8M8P9_9ALTE</name>
<dbReference type="Pfam" id="PF04820">
    <property type="entry name" value="Trp_halogenase"/>
    <property type="match status" value="1"/>
</dbReference>
<dbReference type="PIRSF" id="PIRSF011396">
    <property type="entry name" value="Trp_halogenase"/>
    <property type="match status" value="1"/>
</dbReference>
<dbReference type="Proteomes" id="UP000256561">
    <property type="component" value="Unassembled WGS sequence"/>
</dbReference>
<comment type="caution">
    <text evidence="3">The sequence shown here is derived from an EMBL/GenBank/DDBJ whole genome shotgun (WGS) entry which is preliminary data.</text>
</comment>
<dbReference type="EMBL" id="QRHA01000005">
    <property type="protein sequence ID" value="RDV26058.1"/>
    <property type="molecule type" value="Genomic_DNA"/>
</dbReference>
<feature type="binding site" evidence="2">
    <location>
        <position position="339"/>
    </location>
    <ligand>
        <name>L-tryptophan</name>
        <dbReference type="ChEBI" id="CHEBI:57912"/>
    </ligand>
</feature>
<dbReference type="PANTHER" id="PTHR43747:SF4">
    <property type="entry name" value="FLAVIN-DEPENDENT TRYPTOPHAN HALOGENASE"/>
    <property type="match status" value="1"/>
</dbReference>
<dbReference type="RefSeq" id="WP_115592928.1">
    <property type="nucleotide sequence ID" value="NZ_QRHA01000005.1"/>
</dbReference>
<feature type="binding site" evidence="2">
    <location>
        <position position="330"/>
    </location>
    <ligand>
        <name>FAD</name>
        <dbReference type="ChEBI" id="CHEBI:57692"/>
    </ligand>
</feature>
<reference evidence="4" key="1">
    <citation type="submission" date="2018-08" db="EMBL/GenBank/DDBJ databases">
        <authorList>
            <person name="Zhang J."/>
            <person name="Du Z.-J."/>
        </authorList>
    </citation>
    <scope>NUCLEOTIDE SEQUENCE [LARGE SCALE GENOMIC DNA]</scope>
    <source>
        <strain evidence="4">KCTC 52655</strain>
    </source>
</reference>
<dbReference type="GO" id="GO:0000166">
    <property type="term" value="F:nucleotide binding"/>
    <property type="evidence" value="ECO:0007669"/>
    <property type="project" value="UniProtKB-KW"/>
</dbReference>
<dbReference type="OrthoDB" id="7178350at2"/>
<evidence type="ECO:0000313" key="4">
    <source>
        <dbReference type="Proteomes" id="UP000256561"/>
    </source>
</evidence>
<feature type="binding site" evidence="2">
    <location>
        <position position="182"/>
    </location>
    <ligand>
        <name>FAD</name>
        <dbReference type="ChEBI" id="CHEBI:57692"/>
    </ligand>
</feature>
<dbReference type="GO" id="GO:0004497">
    <property type="term" value="F:monooxygenase activity"/>
    <property type="evidence" value="ECO:0007669"/>
    <property type="project" value="InterPro"/>
</dbReference>
<dbReference type="InterPro" id="IPR050816">
    <property type="entry name" value="Flavin-dep_Halogenase_NPB"/>
</dbReference>
<accession>A0A3D8M8P9</accession>
<dbReference type="Gene3D" id="3.50.50.60">
    <property type="entry name" value="FAD/NAD(P)-binding domain"/>
    <property type="match status" value="1"/>
</dbReference>
<keyword evidence="2" id="KW-0285">Flavoprotein</keyword>
<feature type="binding site" evidence="2">
    <location>
        <position position="77"/>
    </location>
    <ligand>
        <name>7-chloro-L-tryptophan</name>
        <dbReference type="ChEBI" id="CHEBI:58713"/>
    </ligand>
</feature>
<dbReference type="SUPFAM" id="SSF51905">
    <property type="entry name" value="FAD/NAD(P)-binding domain"/>
    <property type="match status" value="1"/>
</dbReference>
<keyword evidence="2" id="KW-0547">Nucleotide-binding</keyword>
<dbReference type="PANTHER" id="PTHR43747">
    <property type="entry name" value="FAD-BINDING PROTEIN"/>
    <property type="match status" value="1"/>
</dbReference>
<feature type="binding site" evidence="2">
    <location>
        <begin position="12"/>
        <end position="15"/>
    </location>
    <ligand>
        <name>FAD</name>
        <dbReference type="ChEBI" id="CHEBI:57692"/>
    </ligand>
</feature>
<proteinExistence type="predicted"/>
<feature type="active site" evidence="1">
    <location>
        <position position="77"/>
    </location>
</feature>
<dbReference type="InterPro" id="IPR036188">
    <property type="entry name" value="FAD/NAD-bd_sf"/>
</dbReference>
<protein>
    <submittedName>
        <fullName evidence="3">Tryptophan 7-halogenase</fullName>
    </submittedName>
</protein>
<sequence length="496" mass="56300">MNKIQNVVVLGGGTAGWMSAALIKKVLGNSVGLTLVESDSIGTVGVGEATIPPIRLVNKVLGLNEGEFLRETKATIKLAIRFENWKQQGESYYHTFGAPGKSMAFCHFHHMWMKGREQGVARDLWDYDLNYLCAEAGKFAQIQSADPMLELPFAYHFDAGLYAQYLRKLSEKAGVKRIEGKVERVLRNERDGTVKALQLEGGQLVDGDLFIDCSGFSALLIEKALGTGYDDWSHLLPCDTAIAVPSERRETTRPFTRSMAHKAGWQWQIPLQHRNGNGHVFCSRYMSDDEAQSILLNNLETKPLADPKVIRFTTGRRRKQWVKNVVAIGLSSGFLEPLESTSIHLIQSGIVRLLQLFPHNGLHPASVNEYNEQSEREFLQIRDFLVLHYTLNERNDSQFWKDMRELELPPLLKHKMDLFRENGKLFRDQNDLFLESSWLQVMLGQGLIPGDYHPLVNTMSDEHIRNTLNRISEIKAQPIAELPYHDDYLAHVMRSA</sequence>
<keyword evidence="4" id="KW-1185">Reference proteome</keyword>
<dbReference type="InterPro" id="IPR033856">
    <property type="entry name" value="Trp_halogen"/>
</dbReference>
<dbReference type="AlphaFoldDB" id="A0A3D8M8P9"/>
<evidence type="ECO:0000256" key="2">
    <source>
        <dbReference type="PIRSR" id="PIRSR011396-2"/>
    </source>
</evidence>
<gene>
    <name evidence="3" type="ORF">DXV75_08240</name>
</gene>
<organism evidence="3 4">
    <name type="scientific">Alteromonas aestuariivivens</name>
    <dbReference type="NCBI Taxonomy" id="1938339"/>
    <lineage>
        <taxon>Bacteria</taxon>
        <taxon>Pseudomonadati</taxon>
        <taxon>Pseudomonadota</taxon>
        <taxon>Gammaproteobacteria</taxon>
        <taxon>Alteromonadales</taxon>
        <taxon>Alteromonadaceae</taxon>
        <taxon>Alteromonas/Salinimonas group</taxon>
        <taxon>Alteromonas</taxon>
    </lineage>
</organism>
<dbReference type="InterPro" id="IPR006905">
    <property type="entry name" value="Flavin_halogenase"/>
</dbReference>
<keyword evidence="2" id="KW-0274">FAD</keyword>